<dbReference type="SUPFAM" id="SSF52172">
    <property type="entry name" value="CheY-like"/>
    <property type="match status" value="1"/>
</dbReference>
<feature type="modified residue" description="4-aspartylphosphate" evidence="1">
    <location>
        <position position="53"/>
    </location>
</feature>
<dbReference type="Gene3D" id="2.40.50.1020">
    <property type="entry name" value="LytTr DNA-binding domain"/>
    <property type="match status" value="1"/>
</dbReference>
<name>A0A378RJ74_MYROD</name>
<reference evidence="4 5" key="1">
    <citation type="submission" date="2018-06" db="EMBL/GenBank/DDBJ databases">
        <authorList>
            <consortium name="Pathogen Informatics"/>
            <person name="Doyle S."/>
        </authorList>
    </citation>
    <scope>NUCLEOTIDE SEQUENCE [LARGE SCALE GENOMIC DNA]</scope>
    <source>
        <strain evidence="4 5">NCTC11179</strain>
    </source>
</reference>
<keyword evidence="5" id="KW-1185">Reference proteome</keyword>
<evidence type="ECO:0000313" key="5">
    <source>
        <dbReference type="Proteomes" id="UP000255024"/>
    </source>
</evidence>
<dbReference type="GO" id="GO:0003677">
    <property type="term" value="F:DNA binding"/>
    <property type="evidence" value="ECO:0007669"/>
    <property type="project" value="InterPro"/>
</dbReference>
<dbReference type="AlphaFoldDB" id="A0A378RJ74"/>
<sequence>MKVYILEDEAAILKYLLALVVDIPYLQLVGYSNTIAKAHPEIKALQPDLILADIQLKDGCSFELLQQVHHPNLQLIFITAYSQYAIKALNLGALGYLLKPVDDIEFTQTIERCYQKKSTQKVEEVQLQVAMDHLQSSASPKRLALKTFHFTQIVSISSIMYAKSDKGYTTFYLQNGEKLMVSKVLKEYEDLLLPEDFIRCHQSYLVNTAFISKYYKEGYLELVDHTDIPVSERKKELILAYIQRIS</sequence>
<protein>
    <submittedName>
        <fullName evidence="4">Probable transcriptional regulatory protein YehT</fullName>
    </submittedName>
</protein>
<dbReference type="Pfam" id="PF00072">
    <property type="entry name" value="Response_reg"/>
    <property type="match status" value="1"/>
</dbReference>
<dbReference type="Proteomes" id="UP000255024">
    <property type="component" value="Unassembled WGS sequence"/>
</dbReference>
<dbReference type="InterPro" id="IPR046947">
    <property type="entry name" value="LytR-like"/>
</dbReference>
<keyword evidence="1" id="KW-0597">Phosphoprotein</keyword>
<dbReference type="Gene3D" id="3.40.50.2300">
    <property type="match status" value="1"/>
</dbReference>
<dbReference type="PROSITE" id="PS50930">
    <property type="entry name" value="HTH_LYTTR"/>
    <property type="match status" value="1"/>
</dbReference>
<accession>A0A378RJ74</accession>
<feature type="domain" description="HTH LytTR-type" evidence="3">
    <location>
        <begin position="153"/>
        <end position="240"/>
    </location>
</feature>
<organism evidence="4 5">
    <name type="scientific">Myroides odoratus</name>
    <name type="common">Flavobacterium odoratum</name>
    <dbReference type="NCBI Taxonomy" id="256"/>
    <lineage>
        <taxon>Bacteria</taxon>
        <taxon>Pseudomonadati</taxon>
        <taxon>Bacteroidota</taxon>
        <taxon>Flavobacteriia</taxon>
        <taxon>Flavobacteriales</taxon>
        <taxon>Flavobacteriaceae</taxon>
        <taxon>Myroides</taxon>
    </lineage>
</organism>
<evidence type="ECO:0000259" key="2">
    <source>
        <dbReference type="PROSITE" id="PS50110"/>
    </source>
</evidence>
<gene>
    <name evidence="4" type="primary">yehT_1</name>
    <name evidence="4" type="ORF">NCTC11179_00551</name>
</gene>
<dbReference type="InterPro" id="IPR011006">
    <property type="entry name" value="CheY-like_superfamily"/>
</dbReference>
<dbReference type="RefSeq" id="WP_115090047.1">
    <property type="nucleotide sequence ID" value="NZ_CP068107.1"/>
</dbReference>
<proteinExistence type="predicted"/>
<evidence type="ECO:0000256" key="1">
    <source>
        <dbReference type="PROSITE-ProRule" id="PRU00169"/>
    </source>
</evidence>
<evidence type="ECO:0000313" key="4">
    <source>
        <dbReference type="EMBL" id="STZ27024.1"/>
    </source>
</evidence>
<dbReference type="InterPro" id="IPR007492">
    <property type="entry name" value="LytTR_DNA-bd_dom"/>
</dbReference>
<evidence type="ECO:0000259" key="3">
    <source>
        <dbReference type="PROSITE" id="PS50930"/>
    </source>
</evidence>
<dbReference type="InterPro" id="IPR001789">
    <property type="entry name" value="Sig_transdc_resp-reg_receiver"/>
</dbReference>
<dbReference type="PROSITE" id="PS50110">
    <property type="entry name" value="RESPONSE_REGULATORY"/>
    <property type="match status" value="1"/>
</dbReference>
<dbReference type="PANTHER" id="PTHR37299:SF1">
    <property type="entry name" value="STAGE 0 SPORULATION PROTEIN A HOMOLOG"/>
    <property type="match status" value="1"/>
</dbReference>
<dbReference type="PANTHER" id="PTHR37299">
    <property type="entry name" value="TRANSCRIPTIONAL REGULATOR-RELATED"/>
    <property type="match status" value="1"/>
</dbReference>
<dbReference type="EMBL" id="UGQL01000001">
    <property type="protein sequence ID" value="STZ27024.1"/>
    <property type="molecule type" value="Genomic_DNA"/>
</dbReference>
<feature type="domain" description="Response regulatory" evidence="2">
    <location>
        <begin position="2"/>
        <end position="114"/>
    </location>
</feature>
<dbReference type="Pfam" id="PF04397">
    <property type="entry name" value="LytTR"/>
    <property type="match status" value="1"/>
</dbReference>
<dbReference type="GO" id="GO:0000156">
    <property type="term" value="F:phosphorelay response regulator activity"/>
    <property type="evidence" value="ECO:0007669"/>
    <property type="project" value="InterPro"/>
</dbReference>
<dbReference type="SMART" id="SM00448">
    <property type="entry name" value="REC"/>
    <property type="match status" value="1"/>
</dbReference>
<dbReference type="SMART" id="SM00850">
    <property type="entry name" value="LytTR"/>
    <property type="match status" value="1"/>
</dbReference>